<evidence type="ECO:0000256" key="5">
    <source>
        <dbReference type="ARBA" id="ARBA00023212"/>
    </source>
</evidence>
<evidence type="ECO:0000256" key="3">
    <source>
        <dbReference type="ARBA" id="ARBA00022490"/>
    </source>
</evidence>
<dbReference type="EMBL" id="BMAU01021201">
    <property type="protein sequence ID" value="GFX98044.1"/>
    <property type="molecule type" value="Genomic_DNA"/>
</dbReference>
<evidence type="ECO:0000256" key="1">
    <source>
        <dbReference type="ARBA" id="ARBA00004245"/>
    </source>
</evidence>
<protein>
    <submittedName>
        <fullName evidence="7">Myosin-IIIb</fullName>
    </submittedName>
</protein>
<keyword evidence="5" id="KW-0206">Cytoskeleton</keyword>
<dbReference type="PANTHER" id="PTHR46256:SF2">
    <property type="entry name" value="NEITHER INACTIVATION NOR AFTERPOTENTIAL PROTEIN C"/>
    <property type="match status" value="1"/>
</dbReference>
<comment type="caution">
    <text evidence="7">The sequence shown here is derived from an EMBL/GenBank/DDBJ whole genome shotgun (WGS) entry which is preliminary data.</text>
</comment>
<reference evidence="7" key="1">
    <citation type="submission" date="2020-08" db="EMBL/GenBank/DDBJ databases">
        <title>Multicomponent nature underlies the extraordinary mechanical properties of spider dragline silk.</title>
        <authorList>
            <person name="Kono N."/>
            <person name="Nakamura H."/>
            <person name="Mori M."/>
            <person name="Yoshida Y."/>
            <person name="Ohtoshi R."/>
            <person name="Malay A.D."/>
            <person name="Moran D.A.P."/>
            <person name="Tomita M."/>
            <person name="Numata K."/>
            <person name="Arakawa K."/>
        </authorList>
    </citation>
    <scope>NUCLEOTIDE SEQUENCE</scope>
</reference>
<evidence type="ECO:0000256" key="6">
    <source>
        <dbReference type="ARBA" id="ARBA00023273"/>
    </source>
</evidence>
<dbReference type="SUPFAM" id="SSF52540">
    <property type="entry name" value="P-loop containing nucleoside triphosphate hydrolases"/>
    <property type="match status" value="1"/>
</dbReference>
<evidence type="ECO:0000256" key="4">
    <source>
        <dbReference type="ARBA" id="ARBA00022737"/>
    </source>
</evidence>
<accession>A0A8X6RSL0</accession>
<keyword evidence="8" id="KW-1185">Reference proteome</keyword>
<dbReference type="GO" id="GO:0042995">
    <property type="term" value="C:cell projection"/>
    <property type="evidence" value="ECO:0007669"/>
    <property type="project" value="UniProtKB-SubCell"/>
</dbReference>
<keyword evidence="3" id="KW-0963">Cytoplasm</keyword>
<comment type="subcellular location">
    <subcellularLocation>
        <location evidence="2">Cell projection</location>
    </subcellularLocation>
    <subcellularLocation>
        <location evidence="1">Cytoplasm</location>
        <location evidence="1">Cytoskeleton</location>
    </subcellularLocation>
</comment>
<dbReference type="AlphaFoldDB" id="A0A8X6RSL0"/>
<name>A0A8X6RSL0_TRICX</name>
<evidence type="ECO:0000256" key="2">
    <source>
        <dbReference type="ARBA" id="ARBA00004316"/>
    </source>
</evidence>
<dbReference type="InterPro" id="IPR036397">
    <property type="entry name" value="RNaseH_sf"/>
</dbReference>
<dbReference type="GO" id="GO:0004674">
    <property type="term" value="F:protein serine/threonine kinase activity"/>
    <property type="evidence" value="ECO:0007669"/>
    <property type="project" value="TreeGrafter"/>
</dbReference>
<dbReference type="GO" id="GO:0003676">
    <property type="term" value="F:nucleic acid binding"/>
    <property type="evidence" value="ECO:0007669"/>
    <property type="project" value="InterPro"/>
</dbReference>
<sequence length="210" mass="24035">MDDNARPHRTLAVEELLESEDITRMDWPVYSPDLKPIEHVWDALGKLYSYDFEDLFNSIDINDIIKEILVIIRILSAILLLGDVTYTLKGSAATANNPYLISTAAKNLSVDNEQLCSVICKGPTVEDVLAKRDAWVQFLYLRVFDWIVTSINKQLSFSRLVFNFSHNLETTQDSNKCTYRLVQKETLFRPIHLRAAVAQWSGYRIMAGMS</sequence>
<organism evidence="7 8">
    <name type="scientific">Trichonephila clavipes</name>
    <name type="common">Golden silk orbweaver</name>
    <name type="synonym">Nephila clavipes</name>
    <dbReference type="NCBI Taxonomy" id="2585209"/>
    <lineage>
        <taxon>Eukaryota</taxon>
        <taxon>Metazoa</taxon>
        <taxon>Ecdysozoa</taxon>
        <taxon>Arthropoda</taxon>
        <taxon>Chelicerata</taxon>
        <taxon>Arachnida</taxon>
        <taxon>Araneae</taxon>
        <taxon>Araneomorphae</taxon>
        <taxon>Entelegynae</taxon>
        <taxon>Araneoidea</taxon>
        <taxon>Nephilidae</taxon>
        <taxon>Trichonephila</taxon>
    </lineage>
</organism>
<evidence type="ECO:0000313" key="7">
    <source>
        <dbReference type="EMBL" id="GFX98044.1"/>
    </source>
</evidence>
<dbReference type="GO" id="GO:0030832">
    <property type="term" value="P:regulation of actin filament length"/>
    <property type="evidence" value="ECO:0007669"/>
    <property type="project" value="TreeGrafter"/>
</dbReference>
<dbReference type="InterPro" id="IPR027417">
    <property type="entry name" value="P-loop_NTPase"/>
</dbReference>
<dbReference type="GO" id="GO:0000146">
    <property type="term" value="F:microfilament motor activity"/>
    <property type="evidence" value="ECO:0007669"/>
    <property type="project" value="TreeGrafter"/>
</dbReference>
<dbReference type="GO" id="GO:0005856">
    <property type="term" value="C:cytoskeleton"/>
    <property type="evidence" value="ECO:0007669"/>
    <property type="project" value="UniProtKB-SubCell"/>
</dbReference>
<dbReference type="InterPro" id="IPR052409">
    <property type="entry name" value="Myosin-III_kinase_activity"/>
</dbReference>
<evidence type="ECO:0000313" key="8">
    <source>
        <dbReference type="Proteomes" id="UP000887159"/>
    </source>
</evidence>
<dbReference type="PANTHER" id="PTHR46256">
    <property type="entry name" value="AGAP011099-PA"/>
    <property type="match status" value="1"/>
</dbReference>
<keyword evidence="4" id="KW-0677">Repeat</keyword>
<dbReference type="Gene3D" id="3.30.420.10">
    <property type="entry name" value="Ribonuclease H-like superfamily/Ribonuclease H"/>
    <property type="match status" value="1"/>
</dbReference>
<dbReference type="Proteomes" id="UP000887159">
    <property type="component" value="Unassembled WGS sequence"/>
</dbReference>
<proteinExistence type="predicted"/>
<keyword evidence="6" id="KW-0966">Cell projection</keyword>
<gene>
    <name evidence="7" type="primary">Myo3b_0</name>
    <name evidence="7" type="ORF">TNCV_4906941</name>
</gene>